<keyword evidence="1" id="KW-0732">Signal</keyword>
<gene>
    <name evidence="2" type="ORF">POM99_16290</name>
</gene>
<protein>
    <recommendedName>
        <fullName evidence="4">Mlr4354 like protein</fullName>
    </recommendedName>
</protein>
<dbReference type="RefSeq" id="WP_277279544.1">
    <property type="nucleotide sequence ID" value="NZ_JAROCY010000016.1"/>
</dbReference>
<feature type="signal peptide" evidence="1">
    <location>
        <begin position="1"/>
        <end position="19"/>
    </location>
</feature>
<dbReference type="Proteomes" id="UP001222770">
    <property type="component" value="Unassembled WGS sequence"/>
</dbReference>
<evidence type="ECO:0008006" key="4">
    <source>
        <dbReference type="Google" id="ProtNLM"/>
    </source>
</evidence>
<evidence type="ECO:0000313" key="3">
    <source>
        <dbReference type="Proteomes" id="UP001222770"/>
    </source>
</evidence>
<evidence type="ECO:0000313" key="2">
    <source>
        <dbReference type="EMBL" id="MDF8334770.1"/>
    </source>
</evidence>
<organism evidence="2 3">
    <name type="scientific">Novosphingobium cyanobacteriorum</name>
    <dbReference type="NCBI Taxonomy" id="3024215"/>
    <lineage>
        <taxon>Bacteria</taxon>
        <taxon>Pseudomonadati</taxon>
        <taxon>Pseudomonadota</taxon>
        <taxon>Alphaproteobacteria</taxon>
        <taxon>Sphingomonadales</taxon>
        <taxon>Sphingomonadaceae</taxon>
        <taxon>Novosphingobium</taxon>
    </lineage>
</organism>
<sequence>MKRLILAAALLAGALPAQARDSLGIWNDWGAFRDMGVPRCYAIAMAVPVVGKRIDFQGYLTVGTWPRKGTKGEVHVRLSRRLANDPQVVLTVNNQRFPLVAGPADAWTTDQRADAAIIAAMRSADNLVVMARGVDGRTFQDRYRLAGAASAMDAATLGCARA</sequence>
<name>A0ABT6CNU3_9SPHN</name>
<accession>A0ABT6CNU3</accession>
<feature type="chain" id="PRO_5045800994" description="Mlr4354 like protein" evidence="1">
    <location>
        <begin position="20"/>
        <end position="162"/>
    </location>
</feature>
<comment type="caution">
    <text evidence="2">The sequence shown here is derived from an EMBL/GenBank/DDBJ whole genome shotgun (WGS) entry which is preliminary data.</text>
</comment>
<reference evidence="2 3" key="1">
    <citation type="submission" date="2023-03" db="EMBL/GenBank/DDBJ databases">
        <title>Novosphingobium cyanobacteriorum sp. nov., isolated from a eutrophic reservoir during the Microcystis bloom period.</title>
        <authorList>
            <person name="Kang M."/>
            <person name="Le V."/>
            <person name="Ko S.-R."/>
            <person name="Lee S.-A."/>
            <person name="Ahn C.-Y."/>
        </authorList>
    </citation>
    <scope>NUCLEOTIDE SEQUENCE [LARGE SCALE GENOMIC DNA]</scope>
    <source>
        <strain evidence="2 3">HBC54</strain>
    </source>
</reference>
<dbReference type="EMBL" id="JAROCY010000016">
    <property type="protein sequence ID" value="MDF8334770.1"/>
    <property type="molecule type" value="Genomic_DNA"/>
</dbReference>
<keyword evidence="3" id="KW-1185">Reference proteome</keyword>
<proteinExistence type="predicted"/>
<evidence type="ECO:0000256" key="1">
    <source>
        <dbReference type="SAM" id="SignalP"/>
    </source>
</evidence>